<feature type="domain" description="Phospholipid/glycerol acyltransferase" evidence="4">
    <location>
        <begin position="42"/>
        <end position="158"/>
    </location>
</feature>
<dbReference type="PANTHER" id="PTHR10434">
    <property type="entry name" value="1-ACYL-SN-GLYCEROL-3-PHOSPHATE ACYLTRANSFERASE"/>
    <property type="match status" value="1"/>
</dbReference>
<keyword evidence="6" id="KW-1185">Reference proteome</keyword>
<comment type="pathway">
    <text evidence="1">Lipid metabolism.</text>
</comment>
<dbReference type="AlphaFoldDB" id="A0A444MKY6"/>
<reference evidence="5 6" key="1">
    <citation type="submission" date="2019-01" db="EMBL/GenBank/DDBJ databases">
        <title>Mucilaginibacter antarcticum sp. nov., isolated from antarctic soil.</title>
        <authorList>
            <person name="Yan Y.-Q."/>
            <person name="Du Z.-J."/>
        </authorList>
    </citation>
    <scope>NUCLEOTIDE SEQUENCE [LARGE SCALE GENOMIC DNA]</scope>
    <source>
        <strain evidence="5 6">F01003</strain>
    </source>
</reference>
<keyword evidence="3 5" id="KW-0012">Acyltransferase</keyword>
<dbReference type="InterPro" id="IPR002123">
    <property type="entry name" value="Plipid/glycerol_acylTrfase"/>
</dbReference>
<dbReference type="OrthoDB" id="152799at2"/>
<dbReference type="RefSeq" id="WP_128535546.1">
    <property type="nucleotide sequence ID" value="NZ_SBIW01000008.1"/>
</dbReference>
<evidence type="ECO:0000313" key="5">
    <source>
        <dbReference type="EMBL" id="RWY49474.1"/>
    </source>
</evidence>
<dbReference type="PANTHER" id="PTHR10434:SF11">
    <property type="entry name" value="1-ACYL-SN-GLYCEROL-3-PHOSPHATE ACYLTRANSFERASE"/>
    <property type="match status" value="1"/>
</dbReference>
<dbReference type="GO" id="GO:0006654">
    <property type="term" value="P:phosphatidic acid biosynthetic process"/>
    <property type="evidence" value="ECO:0007669"/>
    <property type="project" value="TreeGrafter"/>
</dbReference>
<proteinExistence type="predicted"/>
<evidence type="ECO:0000256" key="2">
    <source>
        <dbReference type="ARBA" id="ARBA00022679"/>
    </source>
</evidence>
<dbReference type="GO" id="GO:0005886">
    <property type="term" value="C:plasma membrane"/>
    <property type="evidence" value="ECO:0007669"/>
    <property type="project" value="TreeGrafter"/>
</dbReference>
<accession>A0A444MKY6</accession>
<keyword evidence="2 5" id="KW-0808">Transferase</keyword>
<comment type="caution">
    <text evidence="5">The sequence shown here is derived from an EMBL/GenBank/DDBJ whole genome shotgun (WGS) entry which is preliminary data.</text>
</comment>
<dbReference type="Pfam" id="PF01553">
    <property type="entry name" value="Acyltransferase"/>
    <property type="match status" value="1"/>
</dbReference>
<dbReference type="SUPFAM" id="SSF69593">
    <property type="entry name" value="Glycerol-3-phosphate (1)-acyltransferase"/>
    <property type="match status" value="1"/>
</dbReference>
<name>A0A444MKY6_9SPHI</name>
<dbReference type="GO" id="GO:0003841">
    <property type="term" value="F:1-acylglycerol-3-phosphate O-acyltransferase activity"/>
    <property type="evidence" value="ECO:0007669"/>
    <property type="project" value="TreeGrafter"/>
</dbReference>
<evidence type="ECO:0000256" key="3">
    <source>
        <dbReference type="ARBA" id="ARBA00023315"/>
    </source>
</evidence>
<evidence type="ECO:0000256" key="1">
    <source>
        <dbReference type="ARBA" id="ARBA00005189"/>
    </source>
</evidence>
<protein>
    <submittedName>
        <fullName evidence="5">Glycerol acyltransferase</fullName>
    </submittedName>
</protein>
<gene>
    <name evidence="5" type="ORF">EPL05_18905</name>
</gene>
<evidence type="ECO:0000313" key="6">
    <source>
        <dbReference type="Proteomes" id="UP000286701"/>
    </source>
</evidence>
<dbReference type="Proteomes" id="UP000286701">
    <property type="component" value="Unassembled WGS sequence"/>
</dbReference>
<dbReference type="EMBL" id="SBIW01000008">
    <property type="protein sequence ID" value="RWY49474.1"/>
    <property type="molecule type" value="Genomic_DNA"/>
</dbReference>
<organism evidence="5 6">
    <name type="scientific">Mucilaginibacter gilvus</name>
    <dbReference type="NCBI Taxonomy" id="2305909"/>
    <lineage>
        <taxon>Bacteria</taxon>
        <taxon>Pseudomonadati</taxon>
        <taxon>Bacteroidota</taxon>
        <taxon>Sphingobacteriia</taxon>
        <taxon>Sphingobacteriales</taxon>
        <taxon>Sphingobacteriaceae</taxon>
        <taxon>Mucilaginibacter</taxon>
    </lineage>
</organism>
<evidence type="ECO:0000259" key="4">
    <source>
        <dbReference type="SMART" id="SM00563"/>
    </source>
</evidence>
<dbReference type="SMART" id="SM00563">
    <property type="entry name" value="PlsC"/>
    <property type="match status" value="1"/>
</dbReference>
<sequence>MIYPKNNRLMKWMFDTYVKWLVGKTFHQFLFNKVPLDSGKSVLLVANHFSFWDGLILYVLNDKLLHKKFHVMILEDTAKREGMLRYAGAFSVNKNSRDMLESLNYAAELLNRPGNLLLMFPQGKLYSNFVNQVNFEQGLLKIMKKAEGKFQLLFAATFVQYFKHKKPSVTVYLKTEGERYSDKTINEVQSAYQQHYDASKLQQTEIDIK</sequence>